<name>A0A9W9L1E9_9EURO</name>
<dbReference type="OrthoDB" id="1112980at2759"/>
<evidence type="ECO:0000313" key="3">
    <source>
        <dbReference type="Proteomes" id="UP001149079"/>
    </source>
</evidence>
<feature type="region of interest" description="Disordered" evidence="1">
    <location>
        <begin position="158"/>
        <end position="220"/>
    </location>
</feature>
<dbReference type="InterPro" id="IPR027921">
    <property type="entry name" value="NOPCHAP1"/>
</dbReference>
<dbReference type="GO" id="GO:0000492">
    <property type="term" value="P:box C/D snoRNP assembly"/>
    <property type="evidence" value="ECO:0007669"/>
    <property type="project" value="InterPro"/>
</dbReference>
<dbReference type="EMBL" id="JAPQKL010000005">
    <property type="protein sequence ID" value="KAJ5130715.1"/>
    <property type="molecule type" value="Genomic_DNA"/>
</dbReference>
<dbReference type="RefSeq" id="XP_056521094.1">
    <property type="nucleotide sequence ID" value="XM_056667498.1"/>
</dbReference>
<dbReference type="PANTHER" id="PTHR38489:SF1">
    <property type="entry name" value="HISTONE CHAPERONE DOMAIN-CONTAINING PROTEIN"/>
    <property type="match status" value="1"/>
</dbReference>
<comment type="caution">
    <text evidence="2">The sequence shown here is derived from an EMBL/GenBank/DDBJ whole genome shotgun (WGS) entry which is preliminary data.</text>
</comment>
<evidence type="ECO:0000256" key="1">
    <source>
        <dbReference type="SAM" id="MobiDB-lite"/>
    </source>
</evidence>
<feature type="compositionally biased region" description="Low complexity" evidence="1">
    <location>
        <begin position="27"/>
        <end position="49"/>
    </location>
</feature>
<dbReference type="GeneID" id="81406668"/>
<keyword evidence="3" id="KW-1185">Reference proteome</keyword>
<dbReference type="Pfam" id="PF15370">
    <property type="entry name" value="NOPCHAP1"/>
    <property type="match status" value="1"/>
</dbReference>
<feature type="compositionally biased region" description="Acidic residues" evidence="1">
    <location>
        <begin position="50"/>
        <end position="64"/>
    </location>
</feature>
<organism evidence="2 3">
    <name type="scientific">Penicillium bovifimosum</name>
    <dbReference type="NCBI Taxonomy" id="126998"/>
    <lineage>
        <taxon>Eukaryota</taxon>
        <taxon>Fungi</taxon>
        <taxon>Dikarya</taxon>
        <taxon>Ascomycota</taxon>
        <taxon>Pezizomycotina</taxon>
        <taxon>Eurotiomycetes</taxon>
        <taxon>Eurotiomycetidae</taxon>
        <taxon>Eurotiales</taxon>
        <taxon>Aspergillaceae</taxon>
        <taxon>Penicillium</taxon>
    </lineage>
</organism>
<dbReference type="Proteomes" id="UP001149079">
    <property type="component" value="Unassembled WGS sequence"/>
</dbReference>
<protein>
    <submittedName>
        <fullName evidence="2">Uncharacterized protein</fullName>
    </submittedName>
</protein>
<evidence type="ECO:0000313" key="2">
    <source>
        <dbReference type="EMBL" id="KAJ5130715.1"/>
    </source>
</evidence>
<gene>
    <name evidence="2" type="ORF">N7515_006754</name>
</gene>
<reference evidence="2" key="2">
    <citation type="journal article" date="2023" name="IMA Fungus">
        <title>Comparative genomic study of the Penicillium genus elucidates a diverse pangenome and 15 lateral gene transfer events.</title>
        <authorList>
            <person name="Petersen C."/>
            <person name="Sorensen T."/>
            <person name="Nielsen M.R."/>
            <person name="Sondergaard T.E."/>
            <person name="Sorensen J.L."/>
            <person name="Fitzpatrick D.A."/>
            <person name="Frisvad J.C."/>
            <person name="Nielsen K.L."/>
        </authorList>
    </citation>
    <scope>NUCLEOTIDE SEQUENCE</scope>
    <source>
        <strain evidence="2">IBT 22155</strain>
    </source>
</reference>
<proteinExistence type="predicted"/>
<accession>A0A9W9L1E9</accession>
<feature type="region of interest" description="Disordered" evidence="1">
    <location>
        <begin position="1"/>
        <end position="105"/>
    </location>
</feature>
<dbReference type="AlphaFoldDB" id="A0A9W9L1E9"/>
<dbReference type="PANTHER" id="PTHR38489">
    <property type="entry name" value="HISTONE CHAPERONE DOMAIN-CONTAINING PROTEIN"/>
    <property type="match status" value="1"/>
</dbReference>
<sequence length="220" mass="23360">MPKSTTRAAAATGISPNTMDLTDRTTSRQQRTTSDQPSDSDPTSSSGSSSEDESDSESEDEEHSDQERSGVEQSKLHGHAADSSSSSLPHIGGRPKPRIHRINGSSGLMSRLNAFLPKMKDANEDLERQIAAGKAADLVLDNADESGGQYIEMDLGLGVLEEKREGDSSSGEESDEEPDSAAGTGEKSQDMMDSDIIGKLMGGKGKKSETNKPSIQEMAE</sequence>
<reference evidence="2" key="1">
    <citation type="submission" date="2022-11" db="EMBL/GenBank/DDBJ databases">
        <authorList>
            <person name="Petersen C."/>
        </authorList>
    </citation>
    <scope>NUCLEOTIDE SEQUENCE</scope>
    <source>
        <strain evidence="2">IBT 22155</strain>
    </source>
</reference>
<feature type="compositionally biased region" description="Acidic residues" evidence="1">
    <location>
        <begin position="170"/>
        <end position="179"/>
    </location>
</feature>